<sequence length="270" mass="29919">MEDIFISKESFTTTIGVITGDNTYLEIKGQGANIHGKRSSPNWGGYGKTTGENPVPTFIAPLKRTNDVVSASPGTLLADSETALPHFPGTPVPDARAPRGMLSLEAPTEVPGMVIPYTHIPVSRYYDLLRGIYVWDEFIHQLSTELVGFERRLEEQREASLVREKELLVPVRYLGSPCQVSLRWMEGKKSCSVVPPRSKRQHFLLQHKTTIAYLCFVLEQEVSPLTSGRHSRSSGPLNGGESCVSSTDSLPLSPSEIDDFKGRFSFILLR</sequence>
<proteinExistence type="predicted"/>
<dbReference type="OrthoDB" id="1737736at2759"/>
<accession>A0A9Q0R1J3</accession>
<name>A0A9Q0R1J3_9MAGN</name>
<organism evidence="2 3">
    <name type="scientific">Protea cynaroides</name>
    <dbReference type="NCBI Taxonomy" id="273540"/>
    <lineage>
        <taxon>Eukaryota</taxon>
        <taxon>Viridiplantae</taxon>
        <taxon>Streptophyta</taxon>
        <taxon>Embryophyta</taxon>
        <taxon>Tracheophyta</taxon>
        <taxon>Spermatophyta</taxon>
        <taxon>Magnoliopsida</taxon>
        <taxon>Proteales</taxon>
        <taxon>Proteaceae</taxon>
        <taxon>Protea</taxon>
    </lineage>
</organism>
<evidence type="ECO:0000256" key="1">
    <source>
        <dbReference type="SAM" id="MobiDB-lite"/>
    </source>
</evidence>
<evidence type="ECO:0000313" key="3">
    <source>
        <dbReference type="Proteomes" id="UP001141806"/>
    </source>
</evidence>
<protein>
    <submittedName>
        <fullName evidence="2">Uncharacterized protein</fullName>
    </submittedName>
</protein>
<feature type="compositionally biased region" description="Polar residues" evidence="1">
    <location>
        <begin position="226"/>
        <end position="236"/>
    </location>
</feature>
<comment type="caution">
    <text evidence="2">The sequence shown here is derived from an EMBL/GenBank/DDBJ whole genome shotgun (WGS) entry which is preliminary data.</text>
</comment>
<dbReference type="EMBL" id="JAMYWD010000002">
    <property type="protein sequence ID" value="KAJ4979948.1"/>
    <property type="molecule type" value="Genomic_DNA"/>
</dbReference>
<feature type="region of interest" description="Disordered" evidence="1">
    <location>
        <begin position="226"/>
        <end position="250"/>
    </location>
</feature>
<evidence type="ECO:0000313" key="2">
    <source>
        <dbReference type="EMBL" id="KAJ4979948.1"/>
    </source>
</evidence>
<dbReference type="Proteomes" id="UP001141806">
    <property type="component" value="Unassembled WGS sequence"/>
</dbReference>
<reference evidence="2" key="1">
    <citation type="journal article" date="2023" name="Plant J.">
        <title>The genome of the king protea, Protea cynaroides.</title>
        <authorList>
            <person name="Chang J."/>
            <person name="Duong T.A."/>
            <person name="Schoeman C."/>
            <person name="Ma X."/>
            <person name="Roodt D."/>
            <person name="Barker N."/>
            <person name="Li Z."/>
            <person name="Van de Peer Y."/>
            <person name="Mizrachi E."/>
        </authorList>
    </citation>
    <scope>NUCLEOTIDE SEQUENCE</scope>
    <source>
        <tissue evidence="2">Young leaves</tissue>
    </source>
</reference>
<dbReference type="AlphaFoldDB" id="A0A9Q0R1J3"/>
<keyword evidence="3" id="KW-1185">Reference proteome</keyword>
<gene>
    <name evidence="2" type="ORF">NE237_010728</name>
</gene>